<evidence type="ECO:0000256" key="2">
    <source>
        <dbReference type="ARBA" id="ARBA00008787"/>
    </source>
</evidence>
<comment type="caution">
    <text evidence="7">The sequence shown here is derived from an EMBL/GenBank/DDBJ whole genome shotgun (WGS) entry which is preliminary data.</text>
</comment>
<keyword evidence="5" id="KW-0143">Chaperone</keyword>
<evidence type="ECO:0000256" key="6">
    <source>
        <dbReference type="PIRNR" id="PIRNR039090"/>
    </source>
</evidence>
<dbReference type="PIRSF" id="PIRSF039090">
    <property type="entry name" value="Flis"/>
    <property type="match status" value="1"/>
</dbReference>
<dbReference type="GO" id="GO:0071973">
    <property type="term" value="P:bacterial-type flagellum-dependent cell motility"/>
    <property type="evidence" value="ECO:0007669"/>
    <property type="project" value="TreeGrafter"/>
</dbReference>
<reference evidence="7 8" key="1">
    <citation type="journal article" date="2014" name="FEMS Microbiol. Ecol.">
        <title>Sphaerotilus natans encrusted with nanoball-shaped Fe(III) oxide minerals formed by nitrate-reducing mixotrophic Fe(II) oxidation.</title>
        <authorList>
            <person name="Park S."/>
            <person name="Kim D.H."/>
            <person name="Lee J.H."/>
            <person name="Hur H.G."/>
        </authorList>
    </citation>
    <scope>NUCLEOTIDE SEQUENCE [LARGE SCALE GENOMIC DNA]</scope>
    <source>
        <strain evidence="7 8">DSM 6575</strain>
    </source>
</reference>
<evidence type="ECO:0000313" key="7">
    <source>
        <dbReference type="EMBL" id="KDB52323.1"/>
    </source>
</evidence>
<dbReference type="STRING" id="34103.SAMN05421778_1347"/>
<keyword evidence="4 6" id="KW-1005">Bacterial flagellum biogenesis</keyword>
<dbReference type="Proteomes" id="UP000026714">
    <property type="component" value="Unassembled WGS sequence"/>
</dbReference>
<evidence type="ECO:0000256" key="1">
    <source>
        <dbReference type="ARBA" id="ARBA00004514"/>
    </source>
</evidence>
<evidence type="ECO:0000256" key="4">
    <source>
        <dbReference type="ARBA" id="ARBA00022795"/>
    </source>
</evidence>
<keyword evidence="3 6" id="KW-0963">Cytoplasm</keyword>
<name>A0A059KMH5_9BURK</name>
<dbReference type="PANTHER" id="PTHR34773:SF1">
    <property type="entry name" value="FLAGELLAR SECRETION CHAPERONE FLIS"/>
    <property type="match status" value="1"/>
</dbReference>
<dbReference type="Pfam" id="PF02561">
    <property type="entry name" value="FliS"/>
    <property type="match status" value="1"/>
</dbReference>
<protein>
    <recommendedName>
        <fullName evidence="6">Flagellar secretion chaperone FliS</fullName>
    </recommendedName>
</protein>
<keyword evidence="7" id="KW-0969">Cilium</keyword>
<organism evidence="7 8">
    <name type="scientific">Sphaerotilus natans subsp. natans DSM 6575</name>
    <dbReference type="NCBI Taxonomy" id="1286631"/>
    <lineage>
        <taxon>Bacteria</taxon>
        <taxon>Pseudomonadati</taxon>
        <taxon>Pseudomonadota</taxon>
        <taxon>Betaproteobacteria</taxon>
        <taxon>Burkholderiales</taxon>
        <taxon>Sphaerotilaceae</taxon>
        <taxon>Sphaerotilus</taxon>
    </lineage>
</organism>
<dbReference type="InterPro" id="IPR036584">
    <property type="entry name" value="FliS_sf"/>
</dbReference>
<dbReference type="GO" id="GO:0044780">
    <property type="term" value="P:bacterial-type flagellum assembly"/>
    <property type="evidence" value="ECO:0007669"/>
    <property type="project" value="InterPro"/>
</dbReference>
<evidence type="ECO:0000256" key="3">
    <source>
        <dbReference type="ARBA" id="ARBA00022490"/>
    </source>
</evidence>
<sequence length="150" mass="16559">MYHSAFSPAMVSSPFGRAQQFARMYAQVGLETEVEAASPHQLVLMLFDGFLESVGRARLAMQAKLIEVKCQQIGRAVRILDEGLRAALDLEAGGDVAHNLHALYSYVISRLTLANLRNDVSILEEADRLIRPIREAWVEIGPQVARGARA</sequence>
<gene>
    <name evidence="7" type="ORF">X805_20720</name>
</gene>
<dbReference type="PANTHER" id="PTHR34773">
    <property type="entry name" value="FLAGELLAR SECRETION CHAPERONE FLIS"/>
    <property type="match status" value="1"/>
</dbReference>
<evidence type="ECO:0000313" key="8">
    <source>
        <dbReference type="Proteomes" id="UP000026714"/>
    </source>
</evidence>
<dbReference type="EMBL" id="AZRA01000051">
    <property type="protein sequence ID" value="KDB52323.1"/>
    <property type="molecule type" value="Genomic_DNA"/>
</dbReference>
<comment type="similarity">
    <text evidence="2 6">Belongs to the FliS family.</text>
</comment>
<dbReference type="Gene3D" id="1.20.120.340">
    <property type="entry name" value="Flagellar protein FliS"/>
    <property type="match status" value="1"/>
</dbReference>
<proteinExistence type="inferred from homology"/>
<dbReference type="eggNOG" id="COG1516">
    <property type="taxonomic scope" value="Bacteria"/>
</dbReference>
<dbReference type="InterPro" id="IPR003713">
    <property type="entry name" value="FliS"/>
</dbReference>
<dbReference type="SUPFAM" id="SSF101116">
    <property type="entry name" value="Flagellar export chaperone FliS"/>
    <property type="match status" value="1"/>
</dbReference>
<dbReference type="NCBIfam" id="TIGR00208">
    <property type="entry name" value="fliS"/>
    <property type="match status" value="1"/>
</dbReference>
<keyword evidence="8" id="KW-1185">Reference proteome</keyword>
<keyword evidence="7" id="KW-0282">Flagellum</keyword>
<evidence type="ECO:0000256" key="5">
    <source>
        <dbReference type="ARBA" id="ARBA00023186"/>
    </source>
</evidence>
<dbReference type="GO" id="GO:0005829">
    <property type="term" value="C:cytosol"/>
    <property type="evidence" value="ECO:0007669"/>
    <property type="project" value="UniProtKB-SubCell"/>
</dbReference>
<dbReference type="AlphaFoldDB" id="A0A059KMH5"/>
<dbReference type="CDD" id="cd16098">
    <property type="entry name" value="FliS"/>
    <property type="match status" value="1"/>
</dbReference>
<keyword evidence="7" id="KW-0966">Cell projection</keyword>
<accession>A0A059KMH5</accession>
<comment type="subcellular location">
    <subcellularLocation>
        <location evidence="1 6">Cytoplasm</location>
        <location evidence="1 6">Cytosol</location>
    </subcellularLocation>
</comment>